<evidence type="ECO:0000313" key="2">
    <source>
        <dbReference type="EMBL" id="KAK9729402.1"/>
    </source>
</evidence>
<dbReference type="PIRSF" id="PIRSF005715">
    <property type="entry name" value="VPS45_Sec1"/>
    <property type="match status" value="1"/>
</dbReference>
<name>A0ABR2WBG1_9FUNG</name>
<comment type="caution">
    <text evidence="2">The sequence shown here is derived from an EMBL/GenBank/DDBJ whole genome shotgun (WGS) entry which is preliminary data.</text>
</comment>
<reference evidence="2 3" key="1">
    <citation type="submission" date="2023-04" db="EMBL/GenBank/DDBJ databases">
        <title>Genome of Basidiobolus ranarum AG-B5.</title>
        <authorList>
            <person name="Stajich J.E."/>
            <person name="Carter-House D."/>
            <person name="Gryganskyi A."/>
        </authorList>
    </citation>
    <scope>NUCLEOTIDE SEQUENCE [LARGE SCALE GENOMIC DNA]</scope>
    <source>
        <strain evidence="2 3">AG-B5</strain>
    </source>
</reference>
<accession>A0ABR2WBG1</accession>
<dbReference type="SUPFAM" id="SSF56815">
    <property type="entry name" value="Sec1/munc18-like (SM) proteins"/>
    <property type="match status" value="1"/>
</dbReference>
<proteinExistence type="inferred from homology"/>
<keyword evidence="3" id="KW-1185">Reference proteome</keyword>
<protein>
    <submittedName>
        <fullName evidence="2">Syntaxin binding protein 1</fullName>
    </submittedName>
</protein>
<dbReference type="InterPro" id="IPR036045">
    <property type="entry name" value="Sec1-like_sf"/>
</dbReference>
<dbReference type="Gene3D" id="1.25.40.60">
    <property type="match status" value="1"/>
</dbReference>
<dbReference type="InterPro" id="IPR043127">
    <property type="entry name" value="Sec-1-like_dom3a"/>
</dbReference>
<dbReference type="Gene3D" id="3.90.830.10">
    <property type="entry name" value="Syntaxin Binding Protein 1, Chain A, domain 2"/>
    <property type="match status" value="1"/>
</dbReference>
<gene>
    <name evidence="2" type="primary">sec1_1</name>
    <name evidence="2" type="ORF">K7432_000283</name>
</gene>
<dbReference type="Gene3D" id="3.40.50.2060">
    <property type="match status" value="1"/>
</dbReference>
<dbReference type="Pfam" id="PF00995">
    <property type="entry name" value="Sec1"/>
    <property type="match status" value="1"/>
</dbReference>
<dbReference type="Proteomes" id="UP001479436">
    <property type="component" value="Unassembled WGS sequence"/>
</dbReference>
<dbReference type="InterPro" id="IPR027482">
    <property type="entry name" value="Sec1-like_dom2"/>
</dbReference>
<comment type="similarity">
    <text evidence="1">Belongs to the STXBP/unc-18/SEC1 family.</text>
</comment>
<organism evidence="2 3">
    <name type="scientific">Basidiobolus ranarum</name>
    <dbReference type="NCBI Taxonomy" id="34480"/>
    <lineage>
        <taxon>Eukaryota</taxon>
        <taxon>Fungi</taxon>
        <taxon>Fungi incertae sedis</taxon>
        <taxon>Zoopagomycota</taxon>
        <taxon>Entomophthoromycotina</taxon>
        <taxon>Basidiobolomycetes</taxon>
        <taxon>Basidiobolales</taxon>
        <taxon>Basidiobolaceae</taxon>
        <taxon>Basidiobolus</taxon>
    </lineage>
</organism>
<dbReference type="InterPro" id="IPR043154">
    <property type="entry name" value="Sec-1-like_dom1"/>
</dbReference>
<evidence type="ECO:0000256" key="1">
    <source>
        <dbReference type="ARBA" id="ARBA00009884"/>
    </source>
</evidence>
<evidence type="ECO:0000313" key="3">
    <source>
        <dbReference type="Proteomes" id="UP001479436"/>
    </source>
</evidence>
<sequence>MSSIRVILKERFLEAIRTTKNISKWKVLITDPTSAHLLSNCCKMYDILEEKVTLLENIEFNRQPFPDLEAVYLLTPTFESVFRLLEDFCSKKGPMYAAAHVFFTSGLDEQMFEKISSSRAMKFIKTLQELYVDFIGIESRVFSLELPNSFFTLFSPHSNRKSALELQDIARRLVSVCASLDENPAIRYFCPETESNNTVISRKLAMLLQAEMDVFTQNNQQFPVRKDQPKSLFLVLDRTIDMKSPFLHEFTYQAMNNDLLTIEDGVTYKFKYTTGTDDQAERQVRLNEEDKLWTEIRHKHIAECIEHVITNFKSLIGDNKAIANLGANGEAANLKKLKDILTSLPQFQEQKDQYSVHLAIAQECMSIFDNGKLTSVARVEQDMVTGVDAEGEPSKNVVADMVPLLDDPTIDQENKLRMLLLYIISRGGVKEDDRRRLQIHAQLKPSDMEILGNLPLLGVPLNRIPKTPQERATRKLKFLQGKKTSEDGDTPYELSRYTTAVKSIMESLIKCNLDTILYPYVREPEDLRTFQETQFSATSLRSHKPSWQQNNDGSRGEENSYGLTGKLIIFVTGGVTYSEIRSAYEIAKTYQRDVYIGSTHIITPKSFLEDLRFLRAPPSPIAKKLNIGDLKISADIPVVAKVIPNEEAKIIKKETKVKEETVVTSASKTKNHGVEKKPGKKILTKLRLQGR</sequence>
<dbReference type="PANTHER" id="PTHR11679">
    <property type="entry name" value="VESICLE PROTEIN SORTING-ASSOCIATED"/>
    <property type="match status" value="1"/>
</dbReference>
<dbReference type="Gene3D" id="3.40.50.1910">
    <property type="match status" value="1"/>
</dbReference>
<dbReference type="EMBL" id="JASJQH010006880">
    <property type="protein sequence ID" value="KAK9729402.1"/>
    <property type="molecule type" value="Genomic_DNA"/>
</dbReference>
<dbReference type="InterPro" id="IPR001619">
    <property type="entry name" value="Sec1-like"/>
</dbReference>